<evidence type="ECO:0000259" key="1">
    <source>
        <dbReference type="Pfam" id="PF24626"/>
    </source>
</evidence>
<dbReference type="SUPFAM" id="SSF53098">
    <property type="entry name" value="Ribonuclease H-like"/>
    <property type="match status" value="1"/>
</dbReference>
<organism evidence="2 3">
    <name type="scientific">Solanum verrucosum</name>
    <dbReference type="NCBI Taxonomy" id="315347"/>
    <lineage>
        <taxon>Eukaryota</taxon>
        <taxon>Viridiplantae</taxon>
        <taxon>Streptophyta</taxon>
        <taxon>Embryophyta</taxon>
        <taxon>Tracheophyta</taxon>
        <taxon>Spermatophyta</taxon>
        <taxon>Magnoliopsida</taxon>
        <taxon>eudicotyledons</taxon>
        <taxon>Gunneridae</taxon>
        <taxon>Pentapetalae</taxon>
        <taxon>asterids</taxon>
        <taxon>lamiids</taxon>
        <taxon>Solanales</taxon>
        <taxon>Solanaceae</taxon>
        <taxon>Solanoideae</taxon>
        <taxon>Solaneae</taxon>
        <taxon>Solanum</taxon>
    </lineage>
</organism>
<dbReference type="AlphaFoldDB" id="A0AAF0U8A3"/>
<evidence type="ECO:0000313" key="3">
    <source>
        <dbReference type="Proteomes" id="UP001234989"/>
    </source>
</evidence>
<feature type="domain" description="Tf2-1-like SH3-like" evidence="1">
    <location>
        <begin position="117"/>
        <end position="182"/>
    </location>
</feature>
<dbReference type="InterPro" id="IPR056924">
    <property type="entry name" value="SH3_Tf2-1"/>
</dbReference>
<dbReference type="Pfam" id="PF24626">
    <property type="entry name" value="SH3_Tf2-1"/>
    <property type="match status" value="1"/>
</dbReference>
<keyword evidence="3" id="KW-1185">Reference proteome</keyword>
<evidence type="ECO:0000313" key="2">
    <source>
        <dbReference type="EMBL" id="WMV41112.1"/>
    </source>
</evidence>
<protein>
    <recommendedName>
        <fullName evidence="1">Tf2-1-like SH3-like domain-containing protein</fullName>
    </recommendedName>
</protein>
<gene>
    <name evidence="2" type="ORF">MTR67_034497</name>
</gene>
<dbReference type="PANTHER" id="PTHR46148:SF58">
    <property type="entry name" value="RETROTRANSPOSON PROTEIN"/>
    <property type="match status" value="1"/>
</dbReference>
<dbReference type="Proteomes" id="UP001234989">
    <property type="component" value="Chromosome 8"/>
</dbReference>
<name>A0AAF0U8A3_SOLVR</name>
<reference evidence="2" key="1">
    <citation type="submission" date="2023-08" db="EMBL/GenBank/DDBJ databases">
        <title>A de novo genome assembly of Solanum verrucosum Schlechtendal, a Mexican diploid species geographically isolated from the other diploid A-genome species in potato relatives.</title>
        <authorList>
            <person name="Hosaka K."/>
        </authorList>
    </citation>
    <scope>NUCLEOTIDE SEQUENCE</scope>
    <source>
        <tissue evidence="2">Young leaves</tissue>
    </source>
</reference>
<dbReference type="PANTHER" id="PTHR46148">
    <property type="entry name" value="CHROMO DOMAIN-CONTAINING PROTEIN"/>
    <property type="match status" value="1"/>
</dbReference>
<dbReference type="EMBL" id="CP133619">
    <property type="protein sequence ID" value="WMV41112.1"/>
    <property type="molecule type" value="Genomic_DNA"/>
</dbReference>
<dbReference type="InterPro" id="IPR012337">
    <property type="entry name" value="RNaseH-like_sf"/>
</dbReference>
<proteinExistence type="predicted"/>
<sequence>MDFVTDLPHSFRKFDSIWIIIDRLTKSTHFLLVKTYYTAEDYAKLYIKEITDGQAERTIQTLEDMLRACVLDFKGPDLVLQVMEKVKVIQQRLATAQSQYKSYADVRRRGLLEFSIGDWVFLKVLPMKGVMRFGKKGKLSPRYVGPYKIIRRVGQVAYELELPQELSAAHPVFHVSMLRKCVGDLSYITPIEDVQVTGDLTYEEVPIAIMDRQVKKLRNKEMALVKVLWRNQQVENVTWEAEEAMKSKYPYLFEPKREVQGAEWGHS</sequence>
<accession>A0AAF0U8A3</accession>